<dbReference type="EMBL" id="VOFY01000003">
    <property type="protein sequence ID" value="KAA8594137.1"/>
    <property type="molecule type" value="Genomic_DNA"/>
</dbReference>
<protein>
    <submittedName>
        <fullName evidence="2">Uncharacterized protein</fullName>
    </submittedName>
</protein>
<comment type="caution">
    <text evidence="2">The sequence shown here is derived from an EMBL/GenBank/DDBJ whole genome shotgun (WGS) entry which is preliminary data.</text>
</comment>
<sequence length="363" mass="39284">MPVLLSSVDQQFVLNGHRHLNVFCDLIGHGSVLKRVIQHPVNLYLSSCSVEDGVSEGQFVDVSRVSSSDHGSDGDPSAHHSLHHTQPPEFVFPMRVHACVIKNQVGTKGLQQPGEKPRELGHRKPVVGWELARIAAVMNYGKGAGFLSSLEGGKTHSKPSLPTPLLLSHSELWPSGRGSFMVKDYCLHSPMLQFKARALQKDVGTELLCLLSIGVWALLGPVKSAIPHSLFVRTGKKAITPCSFTVPTTAAPSASHPPSPSLFSPSTLCLLSPPPSISQRSLLTEHSCSPLGKHKGKGVVVVMTSFPVCRIGLWGRKCGSARGNPLCSYRNKPHCHCFAMHSVTLFGQHRQLFSTQQVICCVV</sequence>
<name>A0A5J5DL31_9PERO</name>
<accession>A0A5J5DL31</accession>
<dbReference type="Proteomes" id="UP000327493">
    <property type="component" value="Chromosome 3"/>
</dbReference>
<keyword evidence="3" id="KW-1185">Reference proteome</keyword>
<dbReference type="AlphaFoldDB" id="A0A5J5DL31"/>
<evidence type="ECO:0000256" key="1">
    <source>
        <dbReference type="SAM" id="MobiDB-lite"/>
    </source>
</evidence>
<feature type="region of interest" description="Disordered" evidence="1">
    <location>
        <begin position="64"/>
        <end position="85"/>
    </location>
</feature>
<proteinExistence type="predicted"/>
<evidence type="ECO:0000313" key="2">
    <source>
        <dbReference type="EMBL" id="KAA8594137.1"/>
    </source>
</evidence>
<reference evidence="2 3" key="1">
    <citation type="submission" date="2019-08" db="EMBL/GenBank/DDBJ databases">
        <title>A chromosome-level genome assembly, high-density linkage maps, and genome scans reveal the genomic architecture of hybrid incompatibilities underlying speciation via character displacement in darters (Percidae: Etheostominae).</title>
        <authorList>
            <person name="Moran R.L."/>
            <person name="Catchen J.M."/>
            <person name="Fuller R.C."/>
        </authorList>
    </citation>
    <scope>NUCLEOTIDE SEQUENCE [LARGE SCALE GENOMIC DNA]</scope>
    <source>
        <strain evidence="2">EspeVRDwgs_2016</strain>
        <tissue evidence="2">Muscle</tissue>
    </source>
</reference>
<gene>
    <name evidence="2" type="ORF">FQN60_004971</name>
</gene>
<organism evidence="2 3">
    <name type="scientific">Etheostoma spectabile</name>
    <name type="common">orangethroat darter</name>
    <dbReference type="NCBI Taxonomy" id="54343"/>
    <lineage>
        <taxon>Eukaryota</taxon>
        <taxon>Metazoa</taxon>
        <taxon>Chordata</taxon>
        <taxon>Craniata</taxon>
        <taxon>Vertebrata</taxon>
        <taxon>Euteleostomi</taxon>
        <taxon>Actinopterygii</taxon>
        <taxon>Neopterygii</taxon>
        <taxon>Teleostei</taxon>
        <taxon>Neoteleostei</taxon>
        <taxon>Acanthomorphata</taxon>
        <taxon>Eupercaria</taxon>
        <taxon>Perciformes</taxon>
        <taxon>Percoidei</taxon>
        <taxon>Percidae</taxon>
        <taxon>Etheostomatinae</taxon>
        <taxon>Etheostoma</taxon>
    </lineage>
</organism>
<evidence type="ECO:0000313" key="3">
    <source>
        <dbReference type="Proteomes" id="UP000327493"/>
    </source>
</evidence>